<evidence type="ECO:0000256" key="3">
    <source>
        <dbReference type="ARBA" id="ARBA00012754"/>
    </source>
</evidence>
<feature type="domain" description="Beta-mannosidase Ig-fold" evidence="8">
    <location>
        <begin position="787"/>
        <end position="835"/>
    </location>
</feature>
<dbReference type="PANTHER" id="PTHR43730:SF1">
    <property type="entry name" value="BETA-MANNOSIDASE"/>
    <property type="match status" value="1"/>
</dbReference>
<dbReference type="SUPFAM" id="SSF51445">
    <property type="entry name" value="(Trans)glycosidases"/>
    <property type="match status" value="1"/>
</dbReference>
<dbReference type="SUPFAM" id="SSF49785">
    <property type="entry name" value="Galactose-binding domain-like"/>
    <property type="match status" value="1"/>
</dbReference>
<keyword evidence="4" id="KW-0378">Hydrolase</keyword>
<dbReference type="InterPro" id="IPR041625">
    <property type="entry name" value="Beta-mannosidase_Ig"/>
</dbReference>
<sequence>MDILSLNKNWKMHEEPMKWDKEFLSVVMYQKDGWYDCDLPVDVRMPLLEKGVIREPLKADYSFESEWIERRSWWFVKHFSGKDISADNDIVELVMEGLDTRCDIFINGHYIGTHRSVHYPFVFDVKEFLLPEENTVAVRLTSGLEEVSESDVADIDYVVSMEVYNGRDGRGDKRRAFVRRPQYTCGWDWGPKVTTIGITGNVFLRGYKNIAIRDVSVETKEICCGENKKDALLKVDVNVEDLNLIASKVCDITVAFEKDGKEAASIELKNCLLTSGSNFIGTEIVIPDAQLWWPNGAGNQPLYTVKICAVCEGEEAVEKWPEFKYGIRTIELDTSPLSGDNRKFEFIVNGVRIFCKGGDWIPNDFIYARVPDKKYHVLLSEAVEANFNMIRIWGGGLYEREIFYDLCDQKGILVWQDFMFACATHPDHREWFKTLMRYEMDYQTKRLRNHSCIALFCGTNEVHWIYNPIDNPGKFDFDFTHNEPHGLYTANTLAKEIIRLNCPSIPYWNSSPYGGKTTPNEDTVGDIHWWRSAFMSSDMKERIEAKDYDKIQAKFVSEYGYVGPCCLKSTEEYMDGRVMDRRGNIWHHHSNVFEKGTVETAIAKNYVDSPWELSTEDYILYGGMVHSLMYGYSLEALRFKQQCYGGIFWMYNDAWGEVGWTIIDYYLRRKIPFYGVKRALAHRKFAMRLVDGRVVLQGLNDTPEAVNVTGKFGYVSFDGKTDQTRKVSFELKPHSREYVLTEDPGDCDFLTGTYMFYVDSEEIDNIWLRTEDNRKMNYERSEVKVLSSEDDGEDKKITVTAEGYVHGVYVKGDMDCDDNYFDLLPGETKTVTVKKAAGKMLEIGSVR</sequence>
<gene>
    <name evidence="10" type="ORF">LKD70_15260</name>
</gene>
<dbReference type="InterPro" id="IPR036156">
    <property type="entry name" value="Beta-gal/glucu_dom_sf"/>
</dbReference>
<keyword evidence="11" id="KW-1185">Reference proteome</keyword>
<keyword evidence="5" id="KW-0325">Glycoprotein</keyword>
<dbReference type="PANTHER" id="PTHR43730">
    <property type="entry name" value="BETA-MANNOSIDASE"/>
    <property type="match status" value="1"/>
</dbReference>
<evidence type="ECO:0000256" key="5">
    <source>
        <dbReference type="ARBA" id="ARBA00023180"/>
    </source>
</evidence>
<evidence type="ECO:0000256" key="6">
    <source>
        <dbReference type="ARBA" id="ARBA00023295"/>
    </source>
</evidence>
<dbReference type="InterPro" id="IPR017853">
    <property type="entry name" value="GH"/>
</dbReference>
<evidence type="ECO:0000313" key="11">
    <source>
        <dbReference type="Proteomes" id="UP001198151"/>
    </source>
</evidence>
<dbReference type="InterPro" id="IPR054593">
    <property type="entry name" value="Beta-mannosidase-like_N2"/>
</dbReference>
<reference evidence="10 11" key="1">
    <citation type="submission" date="2021-10" db="EMBL/GenBank/DDBJ databases">
        <title>Anaerobic single-cell dispensing facilitates the cultivation of human gut bacteria.</title>
        <authorList>
            <person name="Afrizal A."/>
        </authorList>
    </citation>
    <scope>NUCLEOTIDE SEQUENCE [LARGE SCALE GENOMIC DNA]</scope>
    <source>
        <strain evidence="10 11">CLA-AA-H200</strain>
    </source>
</reference>
<dbReference type="Gene3D" id="2.60.40.10">
    <property type="entry name" value="Immunoglobulins"/>
    <property type="match status" value="2"/>
</dbReference>
<evidence type="ECO:0000259" key="9">
    <source>
        <dbReference type="Pfam" id="PF22666"/>
    </source>
</evidence>
<dbReference type="InterPro" id="IPR008979">
    <property type="entry name" value="Galactose-bd-like_sf"/>
</dbReference>
<evidence type="ECO:0000313" key="10">
    <source>
        <dbReference type="EMBL" id="MCC2255752.1"/>
    </source>
</evidence>
<dbReference type="RefSeq" id="WP_227708733.1">
    <property type="nucleotide sequence ID" value="NZ_JAJEQX010000034.1"/>
</dbReference>
<dbReference type="InterPro" id="IPR050887">
    <property type="entry name" value="Beta-mannosidase_GH2"/>
</dbReference>
<dbReference type="SUPFAM" id="SSF49303">
    <property type="entry name" value="beta-Galactosidase/glucuronidase domain"/>
    <property type="match status" value="2"/>
</dbReference>
<dbReference type="InterPro" id="IPR006102">
    <property type="entry name" value="Ig-like_GH2"/>
</dbReference>
<evidence type="ECO:0000256" key="1">
    <source>
        <dbReference type="ARBA" id="ARBA00000829"/>
    </source>
</evidence>
<dbReference type="Pfam" id="PF17753">
    <property type="entry name" value="Ig_mannosidase"/>
    <property type="match status" value="1"/>
</dbReference>
<dbReference type="EC" id="3.2.1.25" evidence="3"/>
<name>A0ABS8G0K0_9FIRM</name>
<dbReference type="EMBL" id="JAJEQX010000034">
    <property type="protein sequence ID" value="MCC2255752.1"/>
    <property type="molecule type" value="Genomic_DNA"/>
</dbReference>
<evidence type="ECO:0000256" key="4">
    <source>
        <dbReference type="ARBA" id="ARBA00022801"/>
    </source>
</evidence>
<keyword evidence="6" id="KW-0326">Glycosidase</keyword>
<proteinExistence type="inferred from homology"/>
<comment type="similarity">
    <text evidence="2">Belongs to the glycosyl hydrolase 2 family.</text>
</comment>
<organism evidence="10 11">
    <name type="scientific">Ruminococcus turbiniformis</name>
    <dbReference type="NCBI Taxonomy" id="2881258"/>
    <lineage>
        <taxon>Bacteria</taxon>
        <taxon>Bacillati</taxon>
        <taxon>Bacillota</taxon>
        <taxon>Clostridia</taxon>
        <taxon>Eubacteriales</taxon>
        <taxon>Oscillospiraceae</taxon>
        <taxon>Ruminococcus</taxon>
    </lineage>
</organism>
<dbReference type="Pfam" id="PF00703">
    <property type="entry name" value="Glyco_hydro_2"/>
    <property type="match status" value="1"/>
</dbReference>
<comment type="caution">
    <text evidence="10">The sequence shown here is derived from an EMBL/GenBank/DDBJ whole genome shotgun (WGS) entry which is preliminary data.</text>
</comment>
<evidence type="ECO:0000259" key="7">
    <source>
        <dbReference type="Pfam" id="PF00703"/>
    </source>
</evidence>
<protein>
    <recommendedName>
        <fullName evidence="3">beta-mannosidase</fullName>
        <ecNumber evidence="3">3.2.1.25</ecNumber>
    </recommendedName>
</protein>
<dbReference type="Gene3D" id="2.60.120.260">
    <property type="entry name" value="Galactose-binding domain-like"/>
    <property type="match status" value="1"/>
</dbReference>
<dbReference type="Proteomes" id="UP001198151">
    <property type="component" value="Unassembled WGS sequence"/>
</dbReference>
<accession>A0ABS8G0K0</accession>
<comment type="catalytic activity">
    <reaction evidence="1">
        <text>Hydrolysis of terminal, non-reducing beta-D-mannose residues in beta-D-mannosides.</text>
        <dbReference type="EC" id="3.2.1.25"/>
    </reaction>
</comment>
<feature type="domain" description="Beta-mannosidase-like galactose-binding" evidence="9">
    <location>
        <begin position="31"/>
        <end position="199"/>
    </location>
</feature>
<dbReference type="Gene3D" id="3.20.20.80">
    <property type="entry name" value="Glycosidases"/>
    <property type="match status" value="1"/>
</dbReference>
<dbReference type="Pfam" id="PF22666">
    <property type="entry name" value="Glyco_hydro_2_N2"/>
    <property type="match status" value="1"/>
</dbReference>
<evidence type="ECO:0000259" key="8">
    <source>
        <dbReference type="Pfam" id="PF17753"/>
    </source>
</evidence>
<evidence type="ECO:0000256" key="2">
    <source>
        <dbReference type="ARBA" id="ARBA00007401"/>
    </source>
</evidence>
<feature type="domain" description="Glycoside hydrolase family 2 immunoglobulin-like beta-sandwich" evidence="7">
    <location>
        <begin position="227"/>
        <end position="328"/>
    </location>
</feature>
<dbReference type="InterPro" id="IPR013783">
    <property type="entry name" value="Ig-like_fold"/>
</dbReference>